<dbReference type="InterPro" id="IPR043128">
    <property type="entry name" value="Rev_trsase/Diguanyl_cyclase"/>
</dbReference>
<dbReference type="Gene3D" id="3.30.450.350">
    <property type="entry name" value="CHASE domain"/>
    <property type="match status" value="1"/>
</dbReference>
<dbReference type="SUPFAM" id="SSF55073">
    <property type="entry name" value="Nucleotide cyclase"/>
    <property type="match status" value="1"/>
</dbReference>
<dbReference type="InterPro" id="IPR052155">
    <property type="entry name" value="Biofilm_reg_signaling"/>
</dbReference>
<evidence type="ECO:0000259" key="5">
    <source>
        <dbReference type="PROSITE" id="PS50112"/>
    </source>
</evidence>
<dbReference type="SMART" id="SM00091">
    <property type="entry name" value="PAS"/>
    <property type="match status" value="1"/>
</dbReference>
<feature type="domain" description="GGDEF" evidence="8">
    <location>
        <begin position="441"/>
        <end position="571"/>
    </location>
</feature>
<dbReference type="InterPro" id="IPR042240">
    <property type="entry name" value="CHASE_sf"/>
</dbReference>
<dbReference type="OrthoDB" id="23692at2"/>
<evidence type="ECO:0000256" key="1">
    <source>
        <dbReference type="ARBA" id="ARBA00004370"/>
    </source>
</evidence>
<evidence type="ECO:0000259" key="8">
    <source>
        <dbReference type="PROSITE" id="PS50887"/>
    </source>
</evidence>
<dbReference type="InterPro" id="IPR001633">
    <property type="entry name" value="EAL_dom"/>
</dbReference>
<evidence type="ECO:0000313" key="10">
    <source>
        <dbReference type="Proteomes" id="UP000278962"/>
    </source>
</evidence>
<dbReference type="Gene3D" id="3.20.20.450">
    <property type="entry name" value="EAL domain"/>
    <property type="match status" value="1"/>
</dbReference>
<evidence type="ECO:0000313" key="9">
    <source>
        <dbReference type="EMBL" id="RKQ90448.1"/>
    </source>
</evidence>
<dbReference type="InterPro" id="IPR000160">
    <property type="entry name" value="GGDEF_dom"/>
</dbReference>
<dbReference type="InterPro" id="IPR035919">
    <property type="entry name" value="EAL_sf"/>
</dbReference>
<protein>
    <submittedName>
        <fullName evidence="9">PAS domain S-box-containing protein/diguanylate cyclase (GGDEF)-like protein</fullName>
    </submittedName>
</protein>
<dbReference type="Proteomes" id="UP000278962">
    <property type="component" value="Unassembled WGS sequence"/>
</dbReference>
<dbReference type="EMBL" id="RBIL01000001">
    <property type="protein sequence ID" value="RKQ90448.1"/>
    <property type="molecule type" value="Genomic_DNA"/>
</dbReference>
<dbReference type="Pfam" id="PF03924">
    <property type="entry name" value="CHASE"/>
    <property type="match status" value="1"/>
</dbReference>
<dbReference type="CDD" id="cd00130">
    <property type="entry name" value="PAS"/>
    <property type="match status" value="1"/>
</dbReference>
<dbReference type="CDD" id="cd01948">
    <property type="entry name" value="EAL"/>
    <property type="match status" value="1"/>
</dbReference>
<evidence type="ECO:0000256" key="4">
    <source>
        <dbReference type="ARBA" id="ARBA00023136"/>
    </source>
</evidence>
<accession>A0A660L610</accession>
<dbReference type="InterPro" id="IPR029787">
    <property type="entry name" value="Nucleotide_cyclase"/>
</dbReference>
<dbReference type="AlphaFoldDB" id="A0A660L610"/>
<comment type="subcellular location">
    <subcellularLocation>
        <location evidence="1">Membrane</location>
    </subcellularLocation>
</comment>
<dbReference type="PROSITE" id="PS50839">
    <property type="entry name" value="CHASE"/>
    <property type="match status" value="1"/>
</dbReference>
<reference evidence="9 10" key="1">
    <citation type="submission" date="2018-10" db="EMBL/GenBank/DDBJ databases">
        <title>Genomic Encyclopedia of Archaeal and Bacterial Type Strains, Phase II (KMG-II): from individual species to whole genera.</title>
        <authorList>
            <person name="Goeker M."/>
        </authorList>
    </citation>
    <scope>NUCLEOTIDE SEQUENCE [LARGE SCALE GENOMIC DNA]</scope>
    <source>
        <strain evidence="9 10">DSM 14954</strain>
    </source>
</reference>
<evidence type="ECO:0000256" key="2">
    <source>
        <dbReference type="ARBA" id="ARBA00022692"/>
    </source>
</evidence>
<dbReference type="NCBIfam" id="TIGR00254">
    <property type="entry name" value="GGDEF"/>
    <property type="match status" value="1"/>
</dbReference>
<dbReference type="PROSITE" id="PS50883">
    <property type="entry name" value="EAL"/>
    <property type="match status" value="1"/>
</dbReference>
<keyword evidence="10" id="KW-1185">Reference proteome</keyword>
<dbReference type="Gene3D" id="3.30.450.20">
    <property type="entry name" value="PAS domain"/>
    <property type="match status" value="1"/>
</dbReference>
<dbReference type="InterPro" id="IPR006311">
    <property type="entry name" value="TAT_signal"/>
</dbReference>
<dbReference type="GO" id="GO:0016020">
    <property type="term" value="C:membrane"/>
    <property type="evidence" value="ECO:0007669"/>
    <property type="project" value="UniProtKB-SubCell"/>
</dbReference>
<dbReference type="SMART" id="SM01079">
    <property type="entry name" value="CHASE"/>
    <property type="match status" value="1"/>
</dbReference>
<evidence type="ECO:0000256" key="3">
    <source>
        <dbReference type="ARBA" id="ARBA00022989"/>
    </source>
</evidence>
<dbReference type="GO" id="GO:0003824">
    <property type="term" value="F:catalytic activity"/>
    <property type="evidence" value="ECO:0007669"/>
    <property type="project" value="UniProtKB-ARBA"/>
</dbReference>
<dbReference type="Pfam" id="PF00990">
    <property type="entry name" value="GGDEF"/>
    <property type="match status" value="1"/>
</dbReference>
<dbReference type="Gene3D" id="3.30.70.270">
    <property type="match status" value="1"/>
</dbReference>
<comment type="caution">
    <text evidence="9">The sequence shown here is derived from an EMBL/GenBank/DDBJ whole genome shotgun (WGS) entry which is preliminary data.</text>
</comment>
<dbReference type="InterPro" id="IPR000014">
    <property type="entry name" value="PAS"/>
</dbReference>
<keyword evidence="2" id="KW-0812">Transmembrane</keyword>
<dbReference type="PROSITE" id="PS50112">
    <property type="entry name" value="PAS"/>
    <property type="match status" value="1"/>
</dbReference>
<feature type="domain" description="EAL" evidence="7">
    <location>
        <begin position="581"/>
        <end position="831"/>
    </location>
</feature>
<feature type="domain" description="CHASE" evidence="6">
    <location>
        <begin position="112"/>
        <end position="202"/>
    </location>
</feature>
<keyword evidence="3" id="KW-1133">Transmembrane helix</keyword>
<evidence type="ECO:0000259" key="7">
    <source>
        <dbReference type="PROSITE" id="PS50883"/>
    </source>
</evidence>
<dbReference type="PANTHER" id="PTHR44757">
    <property type="entry name" value="DIGUANYLATE CYCLASE DGCP"/>
    <property type="match status" value="1"/>
</dbReference>
<dbReference type="PROSITE" id="PS51318">
    <property type="entry name" value="TAT"/>
    <property type="match status" value="1"/>
</dbReference>
<dbReference type="PANTHER" id="PTHR44757:SF2">
    <property type="entry name" value="BIOFILM ARCHITECTURE MAINTENANCE PROTEIN MBAA"/>
    <property type="match status" value="1"/>
</dbReference>
<dbReference type="CDD" id="cd01949">
    <property type="entry name" value="GGDEF"/>
    <property type="match status" value="1"/>
</dbReference>
<dbReference type="SUPFAM" id="SSF55785">
    <property type="entry name" value="PYP-like sensor domain (PAS domain)"/>
    <property type="match status" value="1"/>
</dbReference>
<dbReference type="InterPro" id="IPR035965">
    <property type="entry name" value="PAS-like_dom_sf"/>
</dbReference>
<keyword evidence="4" id="KW-0472">Membrane</keyword>
<evidence type="ECO:0000259" key="6">
    <source>
        <dbReference type="PROSITE" id="PS50839"/>
    </source>
</evidence>
<dbReference type="Pfam" id="PF13188">
    <property type="entry name" value="PAS_8"/>
    <property type="match status" value="1"/>
</dbReference>
<sequence>MSRTPDAGSRRQWLLTASVGLVLTAALALLAFQVDARQERARDDIARQQAVGTLQLLTSGLDSKVEDARNLFVASHSVSEREFSAFTTPMLRGSRHHGFSWLRKRVRARRVAFPIEYTTSQAATPGYDAFGHAARRETILRAILSGRAQSTPLVELAGTTKLGFVVFAPVYRPGGRHTLGDTRGVVAGAFNVAEARAAIASVVPPGTSVQVRLDGRDALRIGDVEPGARRSSFAFAGREWSVQSSARPSGGVRLGPAVTLAGLLITLLLLLTRSVRAGRAQIEGGRRDRDRAERRFREVFDAAPIGMALIEPSGHVVRVNRALTGLLGFSESDLLTPGRPRIVISEDRPAFDALFGDAAARPGTAMSAEVRLGAVTEQRRADCHVTYLEDERVMLVQVVDMTTQRESEAQLVHQAEHDPLTDLFNRRGFSRILDAHLASGDEGAVVLVDLDHFKAINDVHGHRVGDDVLLYTAQLLAEEFDIVARMGGDEFAILLPDAEADEADAAAKRLVALVDDARFTPSGSRHDVTASVGVAMLSATMREPDDALVAADLAMYDAKAAGRGRHAVYDEHTAGSLTRERLETVAQMRSALSENRFFLVAQPIRCLASRTIVHHELLLRMRLPDGSVLAPAAFLGVAEEFGLIGDIDLWVARNAIALLDLHRDRTLTFHINLSGGSFGDPSLLAKIRAELARTGVDPSRLVFEITETAAVGNFDEARAFATALTDIGCQLALDDFGAGFSSFVYLKQLPFDILKIDGEFVRTCTTNAADRVILESLVHTAAGLDKRTVAEFVEDQATEDLLLELGVDMVQGYHVGRPVDVHQAVAMAITA</sequence>
<dbReference type="InterPro" id="IPR006189">
    <property type="entry name" value="CHASE_dom"/>
</dbReference>
<name>A0A660L610_9ACTN</name>
<dbReference type="SMART" id="SM00052">
    <property type="entry name" value="EAL"/>
    <property type="match status" value="1"/>
</dbReference>
<feature type="domain" description="PAS" evidence="5">
    <location>
        <begin position="292"/>
        <end position="335"/>
    </location>
</feature>
<dbReference type="NCBIfam" id="TIGR00229">
    <property type="entry name" value="sensory_box"/>
    <property type="match status" value="1"/>
</dbReference>
<dbReference type="SUPFAM" id="SSF141868">
    <property type="entry name" value="EAL domain-like"/>
    <property type="match status" value="1"/>
</dbReference>
<dbReference type="SMART" id="SM00267">
    <property type="entry name" value="GGDEF"/>
    <property type="match status" value="1"/>
</dbReference>
<dbReference type="RefSeq" id="WP_121247052.1">
    <property type="nucleotide sequence ID" value="NZ_RBIL01000001.1"/>
</dbReference>
<proteinExistence type="predicted"/>
<dbReference type="GO" id="GO:0007165">
    <property type="term" value="P:signal transduction"/>
    <property type="evidence" value="ECO:0007669"/>
    <property type="project" value="UniProtKB-ARBA"/>
</dbReference>
<gene>
    <name evidence="9" type="ORF">C8N24_0250</name>
</gene>
<organism evidence="9 10">
    <name type="scientific">Solirubrobacter pauli</name>
    <dbReference type="NCBI Taxonomy" id="166793"/>
    <lineage>
        <taxon>Bacteria</taxon>
        <taxon>Bacillati</taxon>
        <taxon>Actinomycetota</taxon>
        <taxon>Thermoleophilia</taxon>
        <taxon>Solirubrobacterales</taxon>
        <taxon>Solirubrobacteraceae</taxon>
        <taxon>Solirubrobacter</taxon>
    </lineage>
</organism>
<dbReference type="PROSITE" id="PS50887">
    <property type="entry name" value="GGDEF"/>
    <property type="match status" value="1"/>
</dbReference>
<dbReference type="Pfam" id="PF00563">
    <property type="entry name" value="EAL"/>
    <property type="match status" value="1"/>
</dbReference>